<name>A0A494Y073_9BURK</name>
<protein>
    <submittedName>
        <fullName evidence="3">Sulfurtransferase</fullName>
    </submittedName>
</protein>
<dbReference type="PANTHER" id="PTHR43855:SF1">
    <property type="entry name" value="THIOSULFATE SULFURTRANSFERASE"/>
    <property type="match status" value="1"/>
</dbReference>
<dbReference type="EMBL" id="RBZU01000006">
    <property type="protein sequence ID" value="RKP53761.1"/>
    <property type="molecule type" value="Genomic_DNA"/>
</dbReference>
<dbReference type="InterPro" id="IPR001763">
    <property type="entry name" value="Rhodanese-like_dom"/>
</dbReference>
<keyword evidence="3" id="KW-0808">Transferase</keyword>
<reference evidence="3 4" key="1">
    <citation type="submission" date="2018-10" db="EMBL/GenBank/DDBJ databases">
        <title>Robbsia sp. DHC34, isolated from soil.</title>
        <authorList>
            <person name="Gao Z.-H."/>
            <person name="Qiu L.-H."/>
        </authorList>
    </citation>
    <scope>NUCLEOTIDE SEQUENCE [LARGE SCALE GENOMIC DNA]</scope>
    <source>
        <strain evidence="3 4">DHC34</strain>
    </source>
</reference>
<dbReference type="PROSITE" id="PS00380">
    <property type="entry name" value="RHODANESE_1"/>
    <property type="match status" value="1"/>
</dbReference>
<dbReference type="AlphaFoldDB" id="A0A494Y073"/>
<dbReference type="PROSITE" id="PS50206">
    <property type="entry name" value="RHODANESE_3"/>
    <property type="match status" value="2"/>
</dbReference>
<accession>A0A494Y073</accession>
<sequence>MNTDFLVDEPWVAKHLDDPAIVFLDVREATQFWAAHLPGARHFDVTQFSHYDTSEAGLALLASQFGALFSLLGLDGEEHVVVYESKSESRAARAAWLLEYLGHERVSLFDGGLGAAPNIALDSTARAFKQKWFRAKPQPERVADAQEIVRRLDEPGLRILDARRAAEYFGEEKRAKHAGTIPGARHLNYVDNIDADGRFKPVAQLRAQYEALGLTPDDEIVTFCGGGVRAAHTYYALRLAGFGRVRNYTGSWGEWGNRDDLPIERPVRASKG</sequence>
<feature type="domain" description="Rhodanese" evidence="2">
    <location>
        <begin position="153"/>
        <end position="264"/>
    </location>
</feature>
<dbReference type="InterPro" id="IPR051126">
    <property type="entry name" value="Thiosulfate_sulfurtransferase"/>
</dbReference>
<comment type="caution">
    <text evidence="3">The sequence shown here is derived from an EMBL/GenBank/DDBJ whole genome shotgun (WGS) entry which is preliminary data.</text>
</comment>
<dbReference type="CDD" id="cd01448">
    <property type="entry name" value="TST_Repeat_1"/>
    <property type="match status" value="1"/>
</dbReference>
<evidence type="ECO:0000259" key="2">
    <source>
        <dbReference type="PROSITE" id="PS50206"/>
    </source>
</evidence>
<evidence type="ECO:0000313" key="4">
    <source>
        <dbReference type="Proteomes" id="UP000270342"/>
    </source>
</evidence>
<dbReference type="CDD" id="cd01449">
    <property type="entry name" value="TST_Repeat_2"/>
    <property type="match status" value="1"/>
</dbReference>
<keyword evidence="1" id="KW-0677">Repeat</keyword>
<evidence type="ECO:0000313" key="3">
    <source>
        <dbReference type="EMBL" id="RKP53761.1"/>
    </source>
</evidence>
<dbReference type="InterPro" id="IPR001307">
    <property type="entry name" value="Thiosulphate_STrfase_CS"/>
</dbReference>
<dbReference type="SUPFAM" id="SSF52821">
    <property type="entry name" value="Rhodanese/Cell cycle control phosphatase"/>
    <property type="match status" value="2"/>
</dbReference>
<dbReference type="Gene3D" id="3.40.250.10">
    <property type="entry name" value="Rhodanese-like domain"/>
    <property type="match status" value="2"/>
</dbReference>
<dbReference type="PANTHER" id="PTHR43855">
    <property type="entry name" value="THIOSULFATE SULFURTRANSFERASE"/>
    <property type="match status" value="1"/>
</dbReference>
<gene>
    <name evidence="3" type="ORF">D7S86_16005</name>
</gene>
<dbReference type="Pfam" id="PF00581">
    <property type="entry name" value="Rhodanese"/>
    <property type="match status" value="2"/>
</dbReference>
<feature type="domain" description="Rhodanese" evidence="2">
    <location>
        <begin position="17"/>
        <end position="125"/>
    </location>
</feature>
<keyword evidence="4" id="KW-1185">Reference proteome</keyword>
<dbReference type="GO" id="GO:0004792">
    <property type="term" value="F:thiosulfate-cyanide sulfurtransferase activity"/>
    <property type="evidence" value="ECO:0007669"/>
    <property type="project" value="InterPro"/>
</dbReference>
<evidence type="ECO:0000256" key="1">
    <source>
        <dbReference type="ARBA" id="ARBA00022737"/>
    </source>
</evidence>
<proteinExistence type="predicted"/>
<dbReference type="SMART" id="SM00450">
    <property type="entry name" value="RHOD"/>
    <property type="match status" value="2"/>
</dbReference>
<dbReference type="InterPro" id="IPR036873">
    <property type="entry name" value="Rhodanese-like_dom_sf"/>
</dbReference>
<dbReference type="Proteomes" id="UP000270342">
    <property type="component" value="Unassembled WGS sequence"/>
</dbReference>
<organism evidence="3 4">
    <name type="scientific">Pararobbsia silviterrae</name>
    <dbReference type="NCBI Taxonomy" id="1792498"/>
    <lineage>
        <taxon>Bacteria</taxon>
        <taxon>Pseudomonadati</taxon>
        <taxon>Pseudomonadota</taxon>
        <taxon>Betaproteobacteria</taxon>
        <taxon>Burkholderiales</taxon>
        <taxon>Burkholderiaceae</taxon>
        <taxon>Pararobbsia</taxon>
    </lineage>
</organism>